<dbReference type="PANTHER" id="PTHR35339">
    <property type="entry name" value="LINALOOL DEHYDRATASE_ISOMERASE DOMAIN-CONTAINING PROTEIN"/>
    <property type="match status" value="1"/>
</dbReference>
<evidence type="ECO:0000313" key="3">
    <source>
        <dbReference type="Proteomes" id="UP001499843"/>
    </source>
</evidence>
<dbReference type="Proteomes" id="UP001499843">
    <property type="component" value="Unassembled WGS sequence"/>
</dbReference>
<dbReference type="RefSeq" id="WP_344477477.1">
    <property type="nucleotide sequence ID" value="NZ_BAAAQX010000010.1"/>
</dbReference>
<comment type="caution">
    <text evidence="2">The sequence shown here is derived from an EMBL/GenBank/DDBJ whole genome shotgun (WGS) entry which is preliminary data.</text>
</comment>
<evidence type="ECO:0000313" key="2">
    <source>
        <dbReference type="EMBL" id="GAA2208901.1"/>
    </source>
</evidence>
<sequence>MSVLLSFDQTLLWDGEAAHYSRPALPLPLIWSPVMLSLPPEDRTLSPYTGWTRAHWEALADGLLAAVEPYRSADGATIRLPGRASWSDCEGMEGFARPFLIAAFRVAGGGPAELLEPYRAGLVSGPDVWPAVADRFQPMVESASLALGLWLTREHLWDTLTGGQRERLGGYLATVFDHEPANNNWWLFPVTVGGFLAAAGLHERAAHAAIERGLTKIEGWYSGDGWYTDGDNRAFDHYNGWALHFYPVLYGLLSQTPMPEHDGRLRTFLDSYALTFGSGGEPLYLGRSMTYRFATLAALMLGAVTGETPLSPGATRRLASGAVRHFLEHDMLSPENLLTLGWFGPHEATLQPYSGSASPYWAAKAFAGLLAPPGHPLWTATEEPGPAGAAALEGPGFVAANGDGLARVLNHGIRHDRDDPLYDRYAYSSHTGPTSAGDVPDNHFGIVRADGTLAPRGPLTPSGAGRREGGEIVWAGSVAGGIGSVSVLRGAVEVRIHLVGPGSEVRQTGWALPHAAAECGASTVVLRGRDGLCSELYGLHGYDTATVMRAPEGTAFGRPALVPALEGVTEDGWAVSVAVLGRGGASGGQVRVEVAADQVTVIWPDGEHHDVRIDSGHVAGAGSGAG</sequence>
<evidence type="ECO:0000259" key="1">
    <source>
        <dbReference type="Pfam" id="PF10022"/>
    </source>
</evidence>
<protein>
    <submittedName>
        <fullName evidence="2">DUF2264 domain-containing protein</fullName>
    </submittedName>
</protein>
<proteinExistence type="predicted"/>
<feature type="domain" description="DUF2264" evidence="1">
    <location>
        <begin position="52"/>
        <end position="384"/>
    </location>
</feature>
<name>A0ABP5PAV0_9ACTN</name>
<keyword evidence="3" id="KW-1185">Reference proteome</keyword>
<dbReference type="InterPro" id="IPR049349">
    <property type="entry name" value="DUF2264_N"/>
</dbReference>
<dbReference type="InterPro" id="IPR016624">
    <property type="entry name" value="UCP014753"/>
</dbReference>
<organism evidence="2 3">
    <name type="scientific">Nonomuraea monospora</name>
    <dbReference type="NCBI Taxonomy" id="568818"/>
    <lineage>
        <taxon>Bacteria</taxon>
        <taxon>Bacillati</taxon>
        <taxon>Actinomycetota</taxon>
        <taxon>Actinomycetes</taxon>
        <taxon>Streptosporangiales</taxon>
        <taxon>Streptosporangiaceae</taxon>
        <taxon>Nonomuraea</taxon>
    </lineage>
</organism>
<dbReference type="Pfam" id="PF10022">
    <property type="entry name" value="DUF2264"/>
    <property type="match status" value="1"/>
</dbReference>
<reference evidence="3" key="1">
    <citation type="journal article" date="2019" name="Int. J. Syst. Evol. Microbiol.">
        <title>The Global Catalogue of Microorganisms (GCM) 10K type strain sequencing project: providing services to taxonomists for standard genome sequencing and annotation.</title>
        <authorList>
            <consortium name="The Broad Institute Genomics Platform"/>
            <consortium name="The Broad Institute Genome Sequencing Center for Infectious Disease"/>
            <person name="Wu L."/>
            <person name="Ma J."/>
        </authorList>
    </citation>
    <scope>NUCLEOTIDE SEQUENCE [LARGE SCALE GENOMIC DNA]</scope>
    <source>
        <strain evidence="3">JCM 16114</strain>
    </source>
</reference>
<gene>
    <name evidence="2" type="ORF">GCM10009850_043590</name>
</gene>
<dbReference type="PANTHER" id="PTHR35339:SF4">
    <property type="entry name" value="LINALOOL DEHYDRATASE_ISOMERASE DOMAIN-CONTAINING PROTEIN"/>
    <property type="match status" value="1"/>
</dbReference>
<dbReference type="EMBL" id="BAAAQX010000010">
    <property type="protein sequence ID" value="GAA2208901.1"/>
    <property type="molecule type" value="Genomic_DNA"/>
</dbReference>
<accession>A0ABP5PAV0</accession>